<evidence type="ECO:0000313" key="3">
    <source>
        <dbReference type="EMBL" id="CAF0875085.1"/>
    </source>
</evidence>
<gene>
    <name evidence="3" type="ORF">JYZ213_LOCUS9175</name>
    <name evidence="4" type="ORF">OXD698_LOCUS19786</name>
</gene>
<reference evidence="3" key="1">
    <citation type="submission" date="2021-02" db="EMBL/GenBank/DDBJ databases">
        <authorList>
            <person name="Nowell W R."/>
        </authorList>
    </citation>
    <scope>NUCLEOTIDE SEQUENCE</scope>
</reference>
<dbReference type="Proteomes" id="UP000663844">
    <property type="component" value="Unassembled WGS sequence"/>
</dbReference>
<evidence type="ECO:0000313" key="5">
    <source>
        <dbReference type="Proteomes" id="UP000663845"/>
    </source>
</evidence>
<comment type="caution">
    <text evidence="3">The sequence shown here is derived from an EMBL/GenBank/DDBJ whole genome shotgun (WGS) entry which is preliminary data.</text>
</comment>
<feature type="coiled-coil region" evidence="1">
    <location>
        <begin position="225"/>
        <end position="252"/>
    </location>
</feature>
<evidence type="ECO:0000256" key="2">
    <source>
        <dbReference type="SAM" id="MobiDB-lite"/>
    </source>
</evidence>
<feature type="region of interest" description="Disordered" evidence="2">
    <location>
        <begin position="1"/>
        <end position="31"/>
    </location>
</feature>
<accession>A0A813XTB5</accession>
<keyword evidence="1" id="KW-0175">Coiled coil</keyword>
<evidence type="ECO:0000256" key="1">
    <source>
        <dbReference type="SAM" id="Coils"/>
    </source>
</evidence>
<evidence type="ECO:0000313" key="4">
    <source>
        <dbReference type="EMBL" id="CAF3826599.1"/>
    </source>
</evidence>
<proteinExistence type="predicted"/>
<organism evidence="3 5">
    <name type="scientific">Adineta steineri</name>
    <dbReference type="NCBI Taxonomy" id="433720"/>
    <lineage>
        <taxon>Eukaryota</taxon>
        <taxon>Metazoa</taxon>
        <taxon>Spiralia</taxon>
        <taxon>Gnathifera</taxon>
        <taxon>Rotifera</taxon>
        <taxon>Eurotatoria</taxon>
        <taxon>Bdelloidea</taxon>
        <taxon>Adinetida</taxon>
        <taxon>Adinetidae</taxon>
        <taxon>Adineta</taxon>
    </lineage>
</organism>
<dbReference type="Proteomes" id="UP000663845">
    <property type="component" value="Unassembled WGS sequence"/>
</dbReference>
<dbReference type="EMBL" id="CAJOAZ010001537">
    <property type="protein sequence ID" value="CAF3826599.1"/>
    <property type="molecule type" value="Genomic_DNA"/>
</dbReference>
<dbReference type="EMBL" id="CAJNOG010000064">
    <property type="protein sequence ID" value="CAF0875085.1"/>
    <property type="molecule type" value="Genomic_DNA"/>
</dbReference>
<name>A0A813XTB5_9BILA</name>
<protein>
    <submittedName>
        <fullName evidence="3">Uncharacterized protein</fullName>
    </submittedName>
</protein>
<dbReference type="AlphaFoldDB" id="A0A813XTB5"/>
<sequence length="350" mass="40290">MGQIITGSPDPFAQHTKFSQGPPHSFPAQEEDQIERQIVKKELSIIIDKVDQNLPDPNIKPYGNSPHGNVELGQFQTIDDIDKIISIMEENMELVIETMSAVDHQLDLHKMLNRLKEYRIQMKTTLERMVIHQQELTILQQQKKQIESFNVIHEAAPAHQNATTNQDALAYEAKQDLNDEVFQAIKYIEKRIIEIPKQINLGISTMCAAEEQFDFRMLLALQGYKQQVSDTIQALKTNLEQLKILQKIKQNNHSTQQRHHRTASHEFSRTNQNVHLNHLLQMSQPSHRAASNQFGSTGQNLRLNYPIAMSHVDTRIEEQIDEHKNIIILAIKTLIGLDDQFVLDIDRPNI</sequence>